<dbReference type="PANTHER" id="PTHR24215">
    <property type="entry name" value="RHO-GTPASE-ACTIVATING PROTEIN LRG1"/>
    <property type="match status" value="1"/>
</dbReference>
<dbReference type="GO" id="GO:0005634">
    <property type="term" value="C:nucleus"/>
    <property type="evidence" value="ECO:0007669"/>
    <property type="project" value="UniProtKB-SubCell"/>
</dbReference>
<comment type="caution">
    <text evidence="10">The sequence shown here is derived from an EMBL/GenBank/DDBJ whole genome shotgun (WGS) entry which is preliminary data.</text>
</comment>
<evidence type="ECO:0000259" key="9">
    <source>
        <dbReference type="PROSITE" id="PS50023"/>
    </source>
</evidence>
<dbReference type="PANTHER" id="PTHR24215:SF35">
    <property type="entry name" value="MUSCLE LIM PROTEIN MLP84B"/>
    <property type="match status" value="1"/>
</dbReference>
<evidence type="ECO:0000256" key="5">
    <source>
        <dbReference type="ARBA" id="ARBA00022833"/>
    </source>
</evidence>
<evidence type="ECO:0000256" key="7">
    <source>
        <dbReference type="ARBA" id="ARBA00023242"/>
    </source>
</evidence>
<keyword evidence="11" id="KW-1185">Reference proteome</keyword>
<dbReference type="GO" id="GO:0030018">
    <property type="term" value="C:Z disc"/>
    <property type="evidence" value="ECO:0007669"/>
    <property type="project" value="UniProtKB-ARBA"/>
</dbReference>
<name>A0AAD4QYP0_9BILA</name>
<evidence type="ECO:0000256" key="1">
    <source>
        <dbReference type="ARBA" id="ARBA00004123"/>
    </source>
</evidence>
<evidence type="ECO:0000313" key="11">
    <source>
        <dbReference type="Proteomes" id="UP001201812"/>
    </source>
</evidence>
<keyword evidence="4" id="KW-0677">Repeat</keyword>
<dbReference type="PROSITE" id="PS50023">
    <property type="entry name" value="LIM_DOMAIN_2"/>
    <property type="match status" value="1"/>
</dbReference>
<feature type="domain" description="LIM zinc-binding" evidence="9">
    <location>
        <begin position="130"/>
        <end position="190"/>
    </location>
</feature>
<evidence type="ECO:0000256" key="4">
    <source>
        <dbReference type="ARBA" id="ARBA00022737"/>
    </source>
</evidence>
<reference evidence="10" key="1">
    <citation type="submission" date="2022-01" db="EMBL/GenBank/DDBJ databases">
        <title>Genome Sequence Resource for Two Populations of Ditylenchus destructor, the Migratory Endoparasitic Phytonematode.</title>
        <authorList>
            <person name="Zhang H."/>
            <person name="Lin R."/>
            <person name="Xie B."/>
        </authorList>
    </citation>
    <scope>NUCLEOTIDE SEQUENCE</scope>
    <source>
        <strain evidence="10">BazhouSP</strain>
    </source>
</reference>
<comment type="subcellular location">
    <subcellularLocation>
        <location evidence="1">Nucleus</location>
    </subcellularLocation>
</comment>
<dbReference type="SMART" id="SM00132">
    <property type="entry name" value="LIM"/>
    <property type="match status" value="1"/>
</dbReference>
<evidence type="ECO:0000256" key="2">
    <source>
        <dbReference type="ARBA" id="ARBA00022541"/>
    </source>
</evidence>
<dbReference type="EMBL" id="JAKKPZ010000028">
    <property type="protein sequence ID" value="KAI1709944.1"/>
    <property type="molecule type" value="Genomic_DNA"/>
</dbReference>
<accession>A0AAD4QYP0</accession>
<keyword evidence="7" id="KW-0539">Nucleus</keyword>
<dbReference type="SUPFAM" id="SSF57716">
    <property type="entry name" value="Glucocorticoid receptor-like (DNA-binding domain)"/>
    <property type="match status" value="2"/>
</dbReference>
<dbReference type="Pfam" id="PF00412">
    <property type="entry name" value="LIM"/>
    <property type="match status" value="1"/>
</dbReference>
<dbReference type="Gene3D" id="2.10.110.10">
    <property type="entry name" value="Cysteine Rich Protein"/>
    <property type="match status" value="1"/>
</dbReference>
<proteinExistence type="predicted"/>
<dbReference type="InterPro" id="IPR001781">
    <property type="entry name" value="Znf_LIM"/>
</dbReference>
<dbReference type="FunFam" id="2.10.110.10:FF:000001">
    <property type="entry name" value="Cysteine and glycine-rich protein 1"/>
    <property type="match status" value="1"/>
</dbReference>
<dbReference type="Proteomes" id="UP001201812">
    <property type="component" value="Unassembled WGS sequence"/>
</dbReference>
<keyword evidence="2" id="KW-0517">Myogenesis</keyword>
<evidence type="ECO:0000313" key="10">
    <source>
        <dbReference type="EMBL" id="KAI1709944.1"/>
    </source>
</evidence>
<evidence type="ECO:0000256" key="8">
    <source>
        <dbReference type="PROSITE-ProRule" id="PRU00125"/>
    </source>
</evidence>
<dbReference type="GO" id="GO:0060537">
    <property type="term" value="P:muscle tissue development"/>
    <property type="evidence" value="ECO:0007669"/>
    <property type="project" value="UniProtKB-ARBA"/>
</dbReference>
<evidence type="ECO:0000256" key="6">
    <source>
        <dbReference type="ARBA" id="ARBA00023038"/>
    </source>
</evidence>
<sequence>MFQIYCKECVNGSTGEVYQNGKLQIVYNNQEGEKWRATVSDVPQFFKRSETFNAPAGFSVRRYDDMYRTTILPKAGTDYASDLFSQSAASLPEPYIGPSASLRNRPTWTMKSHTKISDSSNNGVSLSRSSTCQRCSKVVFLAEKVVAASSVWHKTCFRCRECGRSLEPGKFCDRDNEVFCGKCYAKNFGPKGVGCGIGAGILQMHQ</sequence>
<dbReference type="CDD" id="cd09401">
    <property type="entry name" value="LIM_TLP_like"/>
    <property type="match status" value="1"/>
</dbReference>
<protein>
    <submittedName>
        <fullName evidence="10">LIM domain-containing protein</fullName>
    </submittedName>
</protein>
<keyword evidence="6 8" id="KW-0440">LIM domain</keyword>
<evidence type="ECO:0000256" key="3">
    <source>
        <dbReference type="ARBA" id="ARBA00022723"/>
    </source>
</evidence>
<dbReference type="GO" id="GO:0046872">
    <property type="term" value="F:metal ion binding"/>
    <property type="evidence" value="ECO:0007669"/>
    <property type="project" value="UniProtKB-KW"/>
</dbReference>
<dbReference type="GO" id="GO:0030036">
    <property type="term" value="P:actin cytoskeleton organization"/>
    <property type="evidence" value="ECO:0007669"/>
    <property type="project" value="TreeGrafter"/>
</dbReference>
<keyword evidence="5 8" id="KW-0862">Zinc</keyword>
<dbReference type="AlphaFoldDB" id="A0AAD4QYP0"/>
<organism evidence="10 11">
    <name type="scientific">Ditylenchus destructor</name>
    <dbReference type="NCBI Taxonomy" id="166010"/>
    <lineage>
        <taxon>Eukaryota</taxon>
        <taxon>Metazoa</taxon>
        <taxon>Ecdysozoa</taxon>
        <taxon>Nematoda</taxon>
        <taxon>Chromadorea</taxon>
        <taxon>Rhabditida</taxon>
        <taxon>Tylenchina</taxon>
        <taxon>Tylenchomorpha</taxon>
        <taxon>Sphaerularioidea</taxon>
        <taxon>Anguinidae</taxon>
        <taxon>Anguininae</taxon>
        <taxon>Ditylenchus</taxon>
    </lineage>
</organism>
<keyword evidence="3 8" id="KW-0479">Metal-binding</keyword>
<dbReference type="PROSITE" id="PS00478">
    <property type="entry name" value="LIM_DOMAIN_1"/>
    <property type="match status" value="1"/>
</dbReference>
<gene>
    <name evidence="10" type="ORF">DdX_10952</name>
</gene>
<dbReference type="GO" id="GO:0007517">
    <property type="term" value="P:muscle organ development"/>
    <property type="evidence" value="ECO:0007669"/>
    <property type="project" value="UniProtKB-KW"/>
</dbReference>